<keyword evidence="1" id="KW-0853">WD repeat</keyword>
<dbReference type="AlphaFoldDB" id="A0A0D2SL81"/>
<dbReference type="GO" id="GO:0019888">
    <property type="term" value="F:protein phosphatase regulator activity"/>
    <property type="evidence" value="ECO:0007669"/>
    <property type="project" value="InterPro"/>
</dbReference>
<dbReference type="PRINTS" id="PR00600">
    <property type="entry name" value="PP2APR55"/>
</dbReference>
<evidence type="ECO:0000313" key="4">
    <source>
        <dbReference type="Proteomes" id="UP000032304"/>
    </source>
</evidence>
<dbReference type="Gene3D" id="2.130.10.10">
    <property type="entry name" value="YVTN repeat-like/Quinoprotein amine dehydrogenase"/>
    <property type="match status" value="1"/>
</dbReference>
<dbReference type="EMBL" id="CM001746">
    <property type="protein sequence ID" value="KJB42696.1"/>
    <property type="molecule type" value="Genomic_DNA"/>
</dbReference>
<dbReference type="eggNOG" id="KOG1354">
    <property type="taxonomic scope" value="Eukaryota"/>
</dbReference>
<organism evidence="3 4">
    <name type="scientific">Gossypium raimondii</name>
    <name type="common">Peruvian cotton</name>
    <name type="synonym">Gossypium klotzschianum subsp. raimondii</name>
    <dbReference type="NCBI Taxonomy" id="29730"/>
    <lineage>
        <taxon>Eukaryota</taxon>
        <taxon>Viridiplantae</taxon>
        <taxon>Streptophyta</taxon>
        <taxon>Embryophyta</taxon>
        <taxon>Tracheophyta</taxon>
        <taxon>Spermatophyta</taxon>
        <taxon>Magnoliopsida</taxon>
        <taxon>eudicotyledons</taxon>
        <taxon>Gunneridae</taxon>
        <taxon>Pentapetalae</taxon>
        <taxon>rosids</taxon>
        <taxon>malvids</taxon>
        <taxon>Malvales</taxon>
        <taxon>Malvaceae</taxon>
        <taxon>Malvoideae</taxon>
        <taxon>Gossypium</taxon>
    </lineage>
</organism>
<dbReference type="InterPro" id="IPR015943">
    <property type="entry name" value="WD40/YVTN_repeat-like_dom_sf"/>
</dbReference>
<dbReference type="PANTHER" id="PTHR11871">
    <property type="entry name" value="PROTEIN PHOSPHATASE PP2A REGULATORY SUBUNIT B"/>
    <property type="match status" value="1"/>
</dbReference>
<dbReference type="Proteomes" id="UP000032304">
    <property type="component" value="Chromosome 7"/>
</dbReference>
<dbReference type="STRING" id="29730.A0A0D2SL81"/>
<keyword evidence="2" id="KW-0677">Repeat</keyword>
<accession>A0A0D2SL81</accession>
<keyword evidence="4" id="KW-1185">Reference proteome</keyword>
<evidence type="ECO:0000256" key="2">
    <source>
        <dbReference type="ARBA" id="ARBA00022737"/>
    </source>
</evidence>
<proteinExistence type="predicted"/>
<protein>
    <submittedName>
        <fullName evidence="3">Uncharacterized protein</fullName>
    </submittedName>
</protein>
<dbReference type="GO" id="GO:0000159">
    <property type="term" value="C:protein phosphatase type 2A complex"/>
    <property type="evidence" value="ECO:0007669"/>
    <property type="project" value="InterPro"/>
</dbReference>
<gene>
    <name evidence="3" type="ORF">B456_007G165900</name>
</gene>
<reference evidence="3 4" key="1">
    <citation type="journal article" date="2012" name="Nature">
        <title>Repeated polyploidization of Gossypium genomes and the evolution of spinnable cotton fibres.</title>
        <authorList>
            <person name="Paterson A.H."/>
            <person name="Wendel J.F."/>
            <person name="Gundlach H."/>
            <person name="Guo H."/>
            <person name="Jenkins J."/>
            <person name="Jin D."/>
            <person name="Llewellyn D."/>
            <person name="Showmaker K.C."/>
            <person name="Shu S."/>
            <person name="Udall J."/>
            <person name="Yoo M.J."/>
            <person name="Byers R."/>
            <person name="Chen W."/>
            <person name="Doron-Faigenboim A."/>
            <person name="Duke M.V."/>
            <person name="Gong L."/>
            <person name="Grimwood J."/>
            <person name="Grover C."/>
            <person name="Grupp K."/>
            <person name="Hu G."/>
            <person name="Lee T.H."/>
            <person name="Li J."/>
            <person name="Lin L."/>
            <person name="Liu T."/>
            <person name="Marler B.S."/>
            <person name="Page J.T."/>
            <person name="Roberts A.W."/>
            <person name="Romanel E."/>
            <person name="Sanders W.S."/>
            <person name="Szadkowski E."/>
            <person name="Tan X."/>
            <person name="Tang H."/>
            <person name="Xu C."/>
            <person name="Wang J."/>
            <person name="Wang Z."/>
            <person name="Zhang D."/>
            <person name="Zhang L."/>
            <person name="Ashrafi H."/>
            <person name="Bedon F."/>
            <person name="Bowers J.E."/>
            <person name="Brubaker C.L."/>
            <person name="Chee P.W."/>
            <person name="Das S."/>
            <person name="Gingle A.R."/>
            <person name="Haigler C.H."/>
            <person name="Harker D."/>
            <person name="Hoffmann L.V."/>
            <person name="Hovav R."/>
            <person name="Jones D.C."/>
            <person name="Lemke C."/>
            <person name="Mansoor S."/>
            <person name="ur Rahman M."/>
            <person name="Rainville L.N."/>
            <person name="Rambani A."/>
            <person name="Reddy U.K."/>
            <person name="Rong J.K."/>
            <person name="Saranga Y."/>
            <person name="Scheffler B.E."/>
            <person name="Scheffler J.A."/>
            <person name="Stelly D.M."/>
            <person name="Triplett B.A."/>
            <person name="Van Deynze A."/>
            <person name="Vaslin M.F."/>
            <person name="Waghmare V.N."/>
            <person name="Walford S.A."/>
            <person name="Wright R.J."/>
            <person name="Zaki E.A."/>
            <person name="Zhang T."/>
            <person name="Dennis E.S."/>
            <person name="Mayer K.F."/>
            <person name="Peterson D.G."/>
            <person name="Rokhsar D.S."/>
            <person name="Wang X."/>
            <person name="Schmutz J."/>
        </authorList>
    </citation>
    <scope>NUCLEOTIDE SEQUENCE [LARGE SCALE GENOMIC DNA]</scope>
</reference>
<sequence length="168" mass="19202">MNNCCCWIGLEEKMSYFLVLHLLYVKLRGPNDVANLAYLLGLSMERAKAVISKNCRSLLTNALRRKHFFKEAIRVEAVSSSINLWNLEISNQSFNIVDVKPANMEDLTEVITSAEFHPTHCNMLAYSSSKGSIRLIDLRHQLCVILMPNCKCFTVFSFFCLSLQVFNK</sequence>
<name>A0A0D2SL81_GOSRA</name>
<evidence type="ECO:0000313" key="3">
    <source>
        <dbReference type="EMBL" id="KJB42696.1"/>
    </source>
</evidence>
<dbReference type="InterPro" id="IPR000009">
    <property type="entry name" value="PP2A_PR55"/>
</dbReference>
<dbReference type="InterPro" id="IPR036322">
    <property type="entry name" value="WD40_repeat_dom_sf"/>
</dbReference>
<evidence type="ECO:0000256" key="1">
    <source>
        <dbReference type="ARBA" id="ARBA00022574"/>
    </source>
</evidence>
<dbReference type="Gene3D" id="3.20.20.140">
    <property type="entry name" value="Metal-dependent hydrolases"/>
    <property type="match status" value="1"/>
</dbReference>
<dbReference type="eggNOG" id="KOG2363">
    <property type="taxonomic scope" value="Eukaryota"/>
</dbReference>
<dbReference type="SUPFAM" id="SSF50978">
    <property type="entry name" value="WD40 repeat-like"/>
    <property type="match status" value="1"/>
</dbReference>
<dbReference type="Gramene" id="KJB42696">
    <property type="protein sequence ID" value="KJB42696"/>
    <property type="gene ID" value="B456_007G165900"/>
</dbReference>